<feature type="region of interest" description="Disordered" evidence="1">
    <location>
        <begin position="390"/>
        <end position="434"/>
    </location>
</feature>
<dbReference type="GO" id="GO:0003676">
    <property type="term" value="F:nucleic acid binding"/>
    <property type="evidence" value="ECO:0007669"/>
    <property type="project" value="InterPro"/>
</dbReference>
<evidence type="ECO:0000313" key="3">
    <source>
        <dbReference type="EMBL" id="KXG53441.1"/>
    </source>
</evidence>
<dbReference type="GeneID" id="63703504"/>
<feature type="region of interest" description="Disordered" evidence="1">
    <location>
        <begin position="446"/>
        <end position="522"/>
    </location>
</feature>
<name>A0A135LWZ5_PENPA</name>
<comment type="caution">
    <text evidence="3">The sequence shown here is derived from an EMBL/GenBank/DDBJ whole genome shotgun (WGS) entry which is preliminary data.</text>
</comment>
<proteinExistence type="predicted"/>
<evidence type="ECO:0000313" key="4">
    <source>
        <dbReference type="Proteomes" id="UP000070168"/>
    </source>
</evidence>
<dbReference type="Proteomes" id="UP000070168">
    <property type="component" value="Unassembled WGS sequence"/>
</dbReference>
<sequence>MKLKEIFNTLWASCGECTGVTHYTIRNLNEQRWGKDEEKIWGAGAREGDGVPPEPQASSDSLTPVEDQAIIAYVERWKDHGFQLKKQSMVSQIASAYLKHHGTSDNGTSCHSGIFARNRDFYEQFKKSRLLEKGSSSKEDPALEDDRLCKFIDQFAAIRADHRLNDEHIHALSETGYATTIQKDRQPLNIRSRRASENREFASVIYCYPAQGKPLSPYVIFKSSNVRGPKKYENRVTISYNTTGWAEKAHALDWLNSVFEKETSPSGSRDRGQRRDRRQQRLLLVDSQFPMTAEFFVTCWERNVICLCLPKKGSEYLSPFENGIFDALDNLYAEHMKKQLRQKCPYTISPSQFATFIDRELGFPDRDTESKEAWFHTCLLPPSRSRLINRRTGDRIRSQTVEPNSPNRSRRRPITDETNDTEQITAGNNTEEVDDDITILVPQEQVPSPQSLQGSQPRERPAQEVPEEPEISGDSSDTAHNSEPDQSEQSSSEDETPDVTVPITPCRTPNRPKTPKSSRKLDVLPSSVMKLEEFQDCFDRYENATPAEKKRRREEVTLGYARCVWKLEETLQSQLQSKKSRTR</sequence>
<dbReference type="EMBL" id="LHQR01000014">
    <property type="protein sequence ID" value="KXG53441.1"/>
    <property type="molecule type" value="Genomic_DNA"/>
</dbReference>
<accession>A0A135LWZ5</accession>
<evidence type="ECO:0000256" key="1">
    <source>
        <dbReference type="SAM" id="MobiDB-lite"/>
    </source>
</evidence>
<keyword evidence="4" id="KW-1185">Reference proteome</keyword>
<protein>
    <recommendedName>
        <fullName evidence="2">DDE-1 domain-containing protein</fullName>
    </recommendedName>
</protein>
<dbReference type="InterPro" id="IPR004875">
    <property type="entry name" value="DDE_SF_endonuclease_dom"/>
</dbReference>
<dbReference type="AlphaFoldDB" id="A0A135LWZ5"/>
<evidence type="ECO:0000259" key="2">
    <source>
        <dbReference type="Pfam" id="PF03184"/>
    </source>
</evidence>
<feature type="compositionally biased region" description="Polar residues" evidence="1">
    <location>
        <begin position="446"/>
        <end position="456"/>
    </location>
</feature>
<dbReference type="OrthoDB" id="4357141at2759"/>
<dbReference type="OMA" id="ASVIYCY"/>
<organism evidence="3 4">
    <name type="scientific">Penicillium patulum</name>
    <name type="common">Penicillium griseofulvum</name>
    <dbReference type="NCBI Taxonomy" id="5078"/>
    <lineage>
        <taxon>Eukaryota</taxon>
        <taxon>Fungi</taxon>
        <taxon>Dikarya</taxon>
        <taxon>Ascomycota</taxon>
        <taxon>Pezizomycotina</taxon>
        <taxon>Eurotiomycetes</taxon>
        <taxon>Eurotiomycetidae</taxon>
        <taxon>Eurotiales</taxon>
        <taxon>Aspergillaceae</taxon>
        <taxon>Penicillium</taxon>
    </lineage>
</organism>
<dbReference type="STRING" id="5078.A0A135LWZ5"/>
<gene>
    <name evidence="3" type="ORF">PGRI_004910</name>
</gene>
<feature type="domain" description="DDE-1" evidence="2">
    <location>
        <begin position="201"/>
        <end position="341"/>
    </location>
</feature>
<reference evidence="3 4" key="1">
    <citation type="journal article" date="2016" name="BMC Genomics">
        <title>Genome sequencing and secondary metabolism of the postharvest pathogen Penicillium griseofulvum.</title>
        <authorList>
            <person name="Banani H."/>
            <person name="Marcet-Houben M."/>
            <person name="Ballester A.R."/>
            <person name="Abbruscato P."/>
            <person name="Gonzalez-Candelas L."/>
            <person name="Gabaldon T."/>
            <person name="Spadaro D."/>
        </authorList>
    </citation>
    <scope>NUCLEOTIDE SEQUENCE [LARGE SCALE GENOMIC DNA]</scope>
    <source>
        <strain evidence="3 4">PG3</strain>
    </source>
</reference>
<feature type="region of interest" description="Disordered" evidence="1">
    <location>
        <begin position="43"/>
        <end position="62"/>
    </location>
</feature>
<dbReference type="Pfam" id="PF03184">
    <property type="entry name" value="DDE_1"/>
    <property type="match status" value="1"/>
</dbReference>
<feature type="compositionally biased region" description="Polar residues" evidence="1">
    <location>
        <begin position="421"/>
        <end position="430"/>
    </location>
</feature>
<dbReference type="RefSeq" id="XP_040651976.1">
    <property type="nucleotide sequence ID" value="XM_040788204.1"/>
</dbReference>